<feature type="compositionally biased region" description="Low complexity" evidence="1">
    <location>
        <begin position="7"/>
        <end position="18"/>
    </location>
</feature>
<dbReference type="EMBL" id="JAMWMR010000008">
    <property type="protein sequence ID" value="MCN9241541.1"/>
    <property type="molecule type" value="Genomic_DNA"/>
</dbReference>
<proteinExistence type="predicted"/>
<reference evidence="2 3" key="1">
    <citation type="submission" date="2022-05" db="EMBL/GenBank/DDBJ databases">
        <title>Streptomyces sp. nov. RY43-2 isolated from soil of a peat swamp forest.</title>
        <authorList>
            <person name="Kanchanasin P."/>
            <person name="Tanasupawat S."/>
            <person name="Phongsopitanun W."/>
        </authorList>
    </citation>
    <scope>NUCLEOTIDE SEQUENCE [LARGE SCALE GENOMIC DNA]</scope>
    <source>
        <strain evidence="2 3">RY43-2</strain>
    </source>
</reference>
<evidence type="ECO:0000256" key="1">
    <source>
        <dbReference type="SAM" id="MobiDB-lite"/>
    </source>
</evidence>
<dbReference type="RefSeq" id="WP_252424821.1">
    <property type="nucleotide sequence ID" value="NZ_JAMWMR010000008.1"/>
</dbReference>
<evidence type="ECO:0000313" key="3">
    <source>
        <dbReference type="Proteomes" id="UP001523219"/>
    </source>
</evidence>
<feature type="region of interest" description="Disordered" evidence="1">
    <location>
        <begin position="1"/>
        <end position="24"/>
    </location>
</feature>
<sequence length="50" mass="5463">MPTETVAAPRAEAGPADATGPWDLQGSARVTLNRGEYFKTNRCQEWKKVG</sequence>
<protein>
    <submittedName>
        <fullName evidence="2">Uncharacterized protein</fullName>
    </submittedName>
</protein>
<keyword evidence="3" id="KW-1185">Reference proteome</keyword>
<organism evidence="2 3">
    <name type="scientific">Streptomyces macrolidinus</name>
    <dbReference type="NCBI Taxonomy" id="2952607"/>
    <lineage>
        <taxon>Bacteria</taxon>
        <taxon>Bacillati</taxon>
        <taxon>Actinomycetota</taxon>
        <taxon>Actinomycetes</taxon>
        <taxon>Kitasatosporales</taxon>
        <taxon>Streptomycetaceae</taxon>
        <taxon>Streptomyces</taxon>
    </lineage>
</organism>
<evidence type="ECO:0000313" key="2">
    <source>
        <dbReference type="EMBL" id="MCN9241541.1"/>
    </source>
</evidence>
<comment type="caution">
    <text evidence="2">The sequence shown here is derived from an EMBL/GenBank/DDBJ whole genome shotgun (WGS) entry which is preliminary data.</text>
</comment>
<dbReference type="Proteomes" id="UP001523219">
    <property type="component" value="Unassembled WGS sequence"/>
</dbReference>
<name>A0ABT0ZD88_9ACTN</name>
<accession>A0ABT0ZD88</accession>
<gene>
    <name evidence="2" type="ORF">NGF19_12195</name>
</gene>